<dbReference type="InterPro" id="IPR009612">
    <property type="entry name" value="IcmF-rel"/>
</dbReference>
<dbReference type="NCBIfam" id="TIGR03348">
    <property type="entry name" value="VI_IcmF"/>
    <property type="match status" value="1"/>
</dbReference>
<keyword evidence="1" id="KW-0472">Membrane</keyword>
<dbReference type="InterPro" id="IPR010623">
    <property type="entry name" value="IcmF_C"/>
</dbReference>
<proteinExistence type="predicted"/>
<feature type="domain" description="Type VI secretion system IcmF C-terminal" evidence="2">
    <location>
        <begin position="1098"/>
        <end position="1198"/>
    </location>
</feature>
<dbReference type="PANTHER" id="PTHR36153">
    <property type="entry name" value="INNER MEMBRANE PROTEIN-RELATED"/>
    <property type="match status" value="1"/>
</dbReference>
<feature type="transmembrane region" description="Helical" evidence="1">
    <location>
        <begin position="464"/>
        <end position="487"/>
    </location>
</feature>
<evidence type="ECO:0000259" key="3">
    <source>
        <dbReference type="Pfam" id="PF06761"/>
    </source>
</evidence>
<evidence type="ECO:0000313" key="5">
    <source>
        <dbReference type="EMBL" id="MCG5077034.1"/>
    </source>
</evidence>
<evidence type="ECO:0000259" key="2">
    <source>
        <dbReference type="Pfam" id="PF06744"/>
    </source>
</evidence>
<reference evidence="5" key="1">
    <citation type="submission" date="2022-01" db="EMBL/GenBank/DDBJ databases">
        <title>Genome sequence and assembly of Parabukholderia sp. RG36.</title>
        <authorList>
            <person name="Chhetri G."/>
        </authorList>
    </citation>
    <scope>NUCLEOTIDE SEQUENCE</scope>
    <source>
        <strain evidence="5">RG36</strain>
    </source>
</reference>
<keyword evidence="1" id="KW-1133">Transmembrane helix</keyword>
<dbReference type="Pfam" id="PF06761">
    <property type="entry name" value="IcmF-related"/>
    <property type="match status" value="1"/>
</dbReference>
<feature type="transmembrane region" description="Helical" evidence="1">
    <location>
        <begin position="49"/>
        <end position="66"/>
    </location>
</feature>
<dbReference type="EMBL" id="JAKLJA010000030">
    <property type="protein sequence ID" value="MCG5077034.1"/>
    <property type="molecule type" value="Genomic_DNA"/>
</dbReference>
<dbReference type="Pfam" id="PF14331">
    <property type="entry name" value="IcmF-related_N"/>
    <property type="match status" value="1"/>
</dbReference>
<dbReference type="InterPro" id="IPR025743">
    <property type="entry name" value="TssM1_N"/>
</dbReference>
<comment type="caution">
    <text evidence="5">The sequence shown here is derived from an EMBL/GenBank/DDBJ whole genome shotgun (WGS) entry which is preliminary data.</text>
</comment>
<dbReference type="InterPro" id="IPR017731">
    <property type="entry name" value="TssM1-like"/>
</dbReference>
<dbReference type="InterPro" id="IPR053156">
    <property type="entry name" value="T6SS_TssM-like"/>
</dbReference>
<dbReference type="SUPFAM" id="SSF52540">
    <property type="entry name" value="P-loop containing nucleoside triphosphate hydrolases"/>
    <property type="match status" value="1"/>
</dbReference>
<dbReference type="InterPro" id="IPR027417">
    <property type="entry name" value="P-loop_NTPase"/>
</dbReference>
<accession>A0A9X1UHU7</accession>
<dbReference type="PANTHER" id="PTHR36153:SF1">
    <property type="entry name" value="TYPE VI SECRETION SYSTEM COMPONENT TSSM1"/>
    <property type="match status" value="1"/>
</dbReference>
<evidence type="ECO:0000259" key="4">
    <source>
        <dbReference type="Pfam" id="PF14331"/>
    </source>
</evidence>
<feature type="transmembrane region" description="Helical" evidence="1">
    <location>
        <begin position="7"/>
        <end position="29"/>
    </location>
</feature>
<gene>
    <name evidence="5" type="primary">tssM</name>
    <name evidence="5" type="ORF">L5014_27440</name>
</gene>
<feature type="domain" description="IcmF-related" evidence="3">
    <location>
        <begin position="524"/>
        <end position="837"/>
    </location>
</feature>
<evidence type="ECO:0000256" key="1">
    <source>
        <dbReference type="SAM" id="Phobius"/>
    </source>
</evidence>
<dbReference type="RefSeq" id="WP_238466947.1">
    <property type="nucleotide sequence ID" value="NZ_JAKLJA010000030.1"/>
</dbReference>
<evidence type="ECO:0000313" key="6">
    <source>
        <dbReference type="Proteomes" id="UP001139308"/>
    </source>
</evidence>
<keyword evidence="1" id="KW-0812">Transmembrane</keyword>
<name>A0A9X1UHU7_9BURK</name>
<dbReference type="Pfam" id="PF06744">
    <property type="entry name" value="IcmF_C"/>
    <property type="match status" value="1"/>
</dbReference>
<protein>
    <submittedName>
        <fullName evidence="5">Type VI secretion system membrane subunit TssM</fullName>
    </submittedName>
</protein>
<dbReference type="AlphaFoldDB" id="A0A9X1UHU7"/>
<organism evidence="5 6">
    <name type="scientific">Paraburkholderia tagetis</name>
    <dbReference type="NCBI Taxonomy" id="2913261"/>
    <lineage>
        <taxon>Bacteria</taxon>
        <taxon>Pseudomonadati</taxon>
        <taxon>Pseudomonadota</taxon>
        <taxon>Betaproteobacteria</taxon>
        <taxon>Burkholderiales</taxon>
        <taxon>Burkholderiaceae</taxon>
        <taxon>Paraburkholderia</taxon>
    </lineage>
</organism>
<feature type="domain" description="Type VI secretion system component TssM1 N-terminal" evidence="4">
    <location>
        <begin position="216"/>
        <end position="472"/>
    </location>
</feature>
<keyword evidence="6" id="KW-1185">Reference proteome</keyword>
<sequence length="1217" mass="132630">MNVLRRFFQFLISSLLWVSIAVLLLAAWVWFYGPLVGFGESLPLQSRRARALVIAVLLACWLWWLVRRLRARAGKAGLIGPIARWREYRRQQREQAAAEAGPDAERLVELRARLLDALKRLRECVPSTSRVAAWIDRLTGRSQYRLPWIVVAGSAGSGKTSLLAGSGLRLHGPLPAGAPVPTTTQCDWWYADEAVLVDTPHDTLETRQDGTPEPNGIWATLTGLLRRYRPRQPLNGVLLTVAADTLVAMSASERTACAERLARPLRAMQTRLDVRVPVYVCVTRMDRLRGFSDYFRNLGHEAREAAWGIGYALSDPRPGNPLWPAHNGLAELAKRLDDGLCAALDAEPDADARAHAYLFPQQFDVVRQAIAAFCESLFRESRFEAPLHLRGIYFTAARNGPSTTDCVLSPSLDAAAPQREFAAPAVPAGSAERNGFFIKSLLRDVLFADTGFAGVSRAERRRNALWQTVLATGAVALLAALVCGWIVSYANNRAYLDEVDARVATFERDAAQPLEAADPQSLAPMLDALKALPDSPRVDLHSPPFFRYRLGLFQGERIREAAEDAYQRALREKLLPLVSAHLEQLLSGAPTNDIEYDYAALKAYLMLHDPAHYDGSFVAAWLSLDIQRTLPASTTEAERTQIDAHLSNLFASRSIAAAQPFGQPINQALVDAVRARVAQVPLPERTWRVLRRELLRTMKAPPVTIADAGGPQAALVFVRASGKPLTDGIAPLFTYRGYWDTVDKRIGEITASLARDDAWVLGIAGAAKADSATLAGWTEQARRLYLNEYVTTWDAYLGDLRLAPAPSLQQSIQRARVLSAPDSPLRNLLQVAAKETQLLRTEAGRPQLAARWRQRMDVARHSLEAVFGKTPANGAPTGQDAPTETIVDAHFVALRQLVAGQGPDGRGGAPLDTVLQNVDALYSYLTSASAALASGGVPPTTDVFAKLQADAGRLPVPLRGLLSDLSRNAVQGVGASARQTLSEQTSNGVGNVCRQMIAGRYPFVRSATRDMPPDEFARLFASGGVLDDYFQKNLAAQADTSGPRWRFRPLAVASTDGMGFAADAPRDARMLDAFSQAAKIRDTYFGSSGRSPAFEVVLTPQETDPDILQYTLTVGTQTLRYAHGPSTSQVVKWSADSTQRAVLEINTVSGPQTLQGEGPWALQRLFDKAQIAPGNTADSQNATFDVDGHTLTLRIAAGTAGGDALHRAELLAFRCPA</sequence>
<dbReference type="Proteomes" id="UP001139308">
    <property type="component" value="Unassembled WGS sequence"/>
</dbReference>